<evidence type="ECO:0000313" key="3">
    <source>
        <dbReference type="Proteomes" id="UP000032748"/>
    </source>
</evidence>
<sequence length="48" mass="5696">MAVETGEDRPQFLLVPFNRWLEVQWIKEHMVVVEIVIVGANIYVLAWR</sequence>
<name>A0A0D5Y404_9PSED</name>
<gene>
    <name evidence="2" type="ORF">PCL1606_42620</name>
</gene>
<keyword evidence="1" id="KW-0472">Membrane</keyword>
<evidence type="ECO:0000313" key="2">
    <source>
        <dbReference type="EMBL" id="AKA25709.1"/>
    </source>
</evidence>
<feature type="transmembrane region" description="Helical" evidence="1">
    <location>
        <begin position="29"/>
        <end position="47"/>
    </location>
</feature>
<dbReference type="AlphaFoldDB" id="A0A0D5Y404"/>
<accession>A0A0D5Y404</accession>
<reference evidence="2 3" key="1">
    <citation type="journal article" date="2015" name="Mol. Plant Microbe Interact.">
        <title>Comparative Genomic Analysis of Pseudomonas chlororaphis PCL1606 Reveals New Insight into Antifungal Compounds Involved in Biocontrol.</title>
        <authorList>
            <person name="Calderon C.E."/>
            <person name="Ramos C."/>
            <person name="de Vicente A."/>
            <person name="Cazorla F.M."/>
        </authorList>
    </citation>
    <scope>NUCLEOTIDE SEQUENCE [LARGE SCALE GENOMIC DNA]</scope>
    <source>
        <strain evidence="2 3">PCL1606</strain>
    </source>
</reference>
<evidence type="ECO:0000256" key="1">
    <source>
        <dbReference type="SAM" id="Phobius"/>
    </source>
</evidence>
<dbReference type="KEGG" id="pcz:PCL1606_42620"/>
<organism evidence="2 3">
    <name type="scientific">Pseudomonas chlororaphis</name>
    <dbReference type="NCBI Taxonomy" id="587753"/>
    <lineage>
        <taxon>Bacteria</taxon>
        <taxon>Pseudomonadati</taxon>
        <taxon>Pseudomonadota</taxon>
        <taxon>Gammaproteobacteria</taxon>
        <taxon>Pseudomonadales</taxon>
        <taxon>Pseudomonadaceae</taxon>
        <taxon>Pseudomonas</taxon>
    </lineage>
</organism>
<keyword evidence="1" id="KW-0812">Transmembrane</keyword>
<dbReference type="EMBL" id="CP011110">
    <property type="protein sequence ID" value="AKA25709.1"/>
    <property type="molecule type" value="Genomic_DNA"/>
</dbReference>
<dbReference type="Proteomes" id="UP000032748">
    <property type="component" value="Chromosome"/>
</dbReference>
<proteinExistence type="predicted"/>
<keyword evidence="1" id="KW-1133">Transmembrane helix</keyword>
<protein>
    <submittedName>
        <fullName evidence="2">Uncharacterized protein</fullName>
    </submittedName>
</protein>